<dbReference type="PROSITE" id="PS50102">
    <property type="entry name" value="RRM"/>
    <property type="match status" value="1"/>
</dbReference>
<dbReference type="EMBL" id="BDQV01000217">
    <property type="protein sequence ID" value="GAY59695.1"/>
    <property type="molecule type" value="Genomic_DNA"/>
</dbReference>
<dbReference type="Proteomes" id="UP000236630">
    <property type="component" value="Unassembled WGS sequence"/>
</dbReference>
<proteinExistence type="predicted"/>
<gene>
    <name evidence="3" type="ORF">CUMW_196490</name>
</gene>
<keyword evidence="1" id="KW-0694">RNA-binding</keyword>
<dbReference type="GO" id="GO:0003723">
    <property type="term" value="F:RNA binding"/>
    <property type="evidence" value="ECO:0007669"/>
    <property type="project" value="UniProtKB-UniRule"/>
</dbReference>
<evidence type="ECO:0000313" key="3">
    <source>
        <dbReference type="EMBL" id="GAY59695.1"/>
    </source>
</evidence>
<protein>
    <recommendedName>
        <fullName evidence="2">RRM domain-containing protein</fullName>
    </recommendedName>
</protein>
<keyword evidence="4" id="KW-1185">Reference proteome</keyword>
<sequence>MAALIQKNIFRNGAVSHSNLKNSAAQLVSYRGFTSKLFVKVRPYGGLITQDVNVSFCRCISSCVILLAAEFAILPSNFDKIIGMFRRRFFLQPLKEIYNNQWIKVRNTSKGYGSVTFSTEAEAQKALTEMNGKLLDGRVLFVDNVRPSRRYNTDVPLARLKIHVAVNYFAMCYVNLYAKNSHVIF</sequence>
<feature type="domain" description="RRM" evidence="2">
    <location>
        <begin position="87"/>
        <end position="147"/>
    </location>
</feature>
<reference evidence="3 4" key="1">
    <citation type="journal article" date="2017" name="Front. Genet.">
        <title>Draft sequencing of the heterozygous diploid genome of Satsuma (Citrus unshiu Marc.) using a hybrid assembly approach.</title>
        <authorList>
            <person name="Shimizu T."/>
            <person name="Tanizawa Y."/>
            <person name="Mochizuki T."/>
            <person name="Nagasaki H."/>
            <person name="Yoshioka T."/>
            <person name="Toyoda A."/>
            <person name="Fujiyama A."/>
            <person name="Kaminuma E."/>
            <person name="Nakamura Y."/>
        </authorList>
    </citation>
    <scope>NUCLEOTIDE SEQUENCE [LARGE SCALE GENOMIC DNA]</scope>
    <source>
        <strain evidence="4">cv. Miyagawa wase</strain>
    </source>
</reference>
<dbReference type="InterPro" id="IPR000504">
    <property type="entry name" value="RRM_dom"/>
</dbReference>
<evidence type="ECO:0000259" key="2">
    <source>
        <dbReference type="PROSITE" id="PS50102"/>
    </source>
</evidence>
<dbReference type="Pfam" id="PF00076">
    <property type="entry name" value="RRM_1"/>
    <property type="match status" value="1"/>
</dbReference>
<dbReference type="InterPro" id="IPR035979">
    <property type="entry name" value="RBD_domain_sf"/>
</dbReference>
<dbReference type="SUPFAM" id="SSF54928">
    <property type="entry name" value="RNA-binding domain, RBD"/>
    <property type="match status" value="1"/>
</dbReference>
<dbReference type="STRING" id="55188.A0A2H5Q5Y6"/>
<dbReference type="AlphaFoldDB" id="A0A2H5Q5Y6"/>
<evidence type="ECO:0000313" key="4">
    <source>
        <dbReference type="Proteomes" id="UP000236630"/>
    </source>
</evidence>
<accession>A0A2H5Q5Y6</accession>
<comment type="caution">
    <text evidence="3">The sequence shown here is derived from an EMBL/GenBank/DDBJ whole genome shotgun (WGS) entry which is preliminary data.</text>
</comment>
<dbReference type="Gene3D" id="3.30.70.330">
    <property type="match status" value="1"/>
</dbReference>
<name>A0A2H5Q5Y6_CITUN</name>
<dbReference type="InterPro" id="IPR012677">
    <property type="entry name" value="Nucleotide-bd_a/b_plait_sf"/>
</dbReference>
<organism evidence="3 4">
    <name type="scientific">Citrus unshiu</name>
    <name type="common">Satsuma mandarin</name>
    <name type="synonym">Citrus nobilis var. unshiu</name>
    <dbReference type="NCBI Taxonomy" id="55188"/>
    <lineage>
        <taxon>Eukaryota</taxon>
        <taxon>Viridiplantae</taxon>
        <taxon>Streptophyta</taxon>
        <taxon>Embryophyta</taxon>
        <taxon>Tracheophyta</taxon>
        <taxon>Spermatophyta</taxon>
        <taxon>Magnoliopsida</taxon>
        <taxon>eudicotyledons</taxon>
        <taxon>Gunneridae</taxon>
        <taxon>Pentapetalae</taxon>
        <taxon>rosids</taxon>
        <taxon>malvids</taxon>
        <taxon>Sapindales</taxon>
        <taxon>Rutaceae</taxon>
        <taxon>Aurantioideae</taxon>
        <taxon>Citrus</taxon>
    </lineage>
</organism>
<evidence type="ECO:0000256" key="1">
    <source>
        <dbReference type="PROSITE-ProRule" id="PRU00176"/>
    </source>
</evidence>